<dbReference type="Proteomes" id="UP000249748">
    <property type="component" value="Unassembled WGS sequence"/>
</dbReference>
<evidence type="ECO:0000313" key="1">
    <source>
        <dbReference type="EMBL" id="RAK93465.1"/>
    </source>
</evidence>
<name>A0ACD1ITR8_9EURO</name>
<protein>
    <submittedName>
        <fullName evidence="1">Uncharacterized protein</fullName>
    </submittedName>
</protein>
<sequence>MSQAQYVLPRDYLDISRLNLQHYLHREMFGYLVHPSIPTDHPKLRVADVGTGTGVWLTDLAHQLPSHARLDALDISFESAPPKAWLPQNMTLRQWDIFTEVPEDLVGAYDIVHISLFALVLKDGEVTGVLDKVQLRFFCKEPGGYVQWFEADMLSWKIQTTSPENKTKAIASLMKISQPKDDRFNPTWIPRLPDLFRENGLTAVEVDAKDPPPEMIMPLHHVTFMVYECFTRQAKIPEWSEAIREAIPGALRETETGAANVFTRYTVVGRKPLE</sequence>
<organism evidence="1 2">
    <name type="scientific">Aspergillus costaricaensis CBS 115574</name>
    <dbReference type="NCBI Taxonomy" id="1448317"/>
    <lineage>
        <taxon>Eukaryota</taxon>
        <taxon>Fungi</taxon>
        <taxon>Dikarya</taxon>
        <taxon>Ascomycota</taxon>
        <taxon>Pezizomycotina</taxon>
        <taxon>Eurotiomycetes</taxon>
        <taxon>Eurotiomycetidae</taxon>
        <taxon>Eurotiales</taxon>
        <taxon>Aspergillaceae</taxon>
        <taxon>Aspergillus</taxon>
        <taxon>Aspergillus subgen. Circumdati</taxon>
    </lineage>
</organism>
<gene>
    <name evidence="1" type="ORF">BO79DRAFT_206451</name>
</gene>
<evidence type="ECO:0000313" key="2">
    <source>
        <dbReference type="Proteomes" id="UP000249748"/>
    </source>
</evidence>
<reference evidence="1" key="1">
    <citation type="submission" date="2018-02" db="EMBL/GenBank/DDBJ databases">
        <title>The genomes of Aspergillus section Nigri reveals drivers in fungal speciation.</title>
        <authorList>
            <consortium name="DOE Joint Genome Institute"/>
            <person name="Vesth T.C."/>
            <person name="Nybo J."/>
            <person name="Theobald S."/>
            <person name="Brandl J."/>
            <person name="Frisvad J.C."/>
            <person name="Nielsen K.F."/>
            <person name="Lyhne E.K."/>
            <person name="Kogle M.E."/>
            <person name="Kuo A."/>
            <person name="Riley R."/>
            <person name="Clum A."/>
            <person name="Nolan M."/>
            <person name="Lipzen A."/>
            <person name="Salamov A."/>
            <person name="Henrissat B."/>
            <person name="Wiebenga A."/>
            <person name="De vries R.P."/>
            <person name="Grigoriev I.V."/>
            <person name="Mortensen U.H."/>
            <person name="Andersen M.R."/>
            <person name="Baker S.E."/>
        </authorList>
    </citation>
    <scope>NUCLEOTIDE SEQUENCE</scope>
    <source>
        <strain evidence="1">CBS 115574</strain>
    </source>
</reference>
<proteinExistence type="predicted"/>
<dbReference type="EMBL" id="KZ824536">
    <property type="protein sequence ID" value="RAK93465.1"/>
    <property type="molecule type" value="Genomic_DNA"/>
</dbReference>
<accession>A0ACD1ITR8</accession>
<keyword evidence="2" id="KW-1185">Reference proteome</keyword>